<evidence type="ECO:0000313" key="17">
    <source>
        <dbReference type="Proteomes" id="UP000195667"/>
    </source>
</evidence>
<dbReference type="SMART" id="SM00448">
    <property type="entry name" value="REC"/>
    <property type="match status" value="1"/>
</dbReference>
<dbReference type="SUPFAM" id="SSF50341">
    <property type="entry name" value="CheW-like"/>
    <property type="match status" value="1"/>
</dbReference>
<dbReference type="RefSeq" id="WP_087144358.1">
    <property type="nucleotide sequence ID" value="NZ_FUKI01000132.1"/>
</dbReference>
<dbReference type="SMART" id="SM01231">
    <property type="entry name" value="H-kinase_dim"/>
    <property type="match status" value="1"/>
</dbReference>
<dbReference type="InterPro" id="IPR008207">
    <property type="entry name" value="Sig_transdc_His_kin_Hpt_dom"/>
</dbReference>
<dbReference type="EMBL" id="FUKI01000132">
    <property type="protein sequence ID" value="SJM94547.1"/>
    <property type="molecule type" value="Genomic_DNA"/>
</dbReference>
<dbReference type="InterPro" id="IPR002545">
    <property type="entry name" value="CheW-lke_dom"/>
</dbReference>
<feature type="region of interest" description="Disordered" evidence="11">
    <location>
        <begin position="567"/>
        <end position="605"/>
    </location>
</feature>
<dbReference type="PROSITE" id="PS50894">
    <property type="entry name" value="HPT"/>
    <property type="match status" value="1"/>
</dbReference>
<dbReference type="InterPro" id="IPR004105">
    <property type="entry name" value="CheA-like_dim"/>
</dbReference>
<dbReference type="SUPFAM" id="SSF47226">
    <property type="entry name" value="Histidine-containing phosphotransfer domain, HPT domain"/>
    <property type="match status" value="1"/>
</dbReference>
<dbReference type="Gene3D" id="1.20.120.160">
    <property type="entry name" value="HPT domain"/>
    <property type="match status" value="1"/>
</dbReference>
<dbReference type="PROSITE" id="PS50110">
    <property type="entry name" value="RESPONSE_REGULATORY"/>
    <property type="match status" value="1"/>
</dbReference>
<dbReference type="SUPFAM" id="SSF52172">
    <property type="entry name" value="CheY-like"/>
    <property type="match status" value="1"/>
</dbReference>
<keyword evidence="4 10" id="KW-0597">Phosphoprotein</keyword>
<dbReference type="EC" id="2.7.13.3" evidence="2"/>
<keyword evidence="6" id="KW-0418">Kinase</keyword>
<dbReference type="AlphaFoldDB" id="A0A1R4HEA9"/>
<keyword evidence="17" id="KW-1185">Reference proteome</keyword>
<dbReference type="InterPro" id="IPR003594">
    <property type="entry name" value="HATPase_dom"/>
</dbReference>
<evidence type="ECO:0000256" key="11">
    <source>
        <dbReference type="SAM" id="MobiDB-lite"/>
    </source>
</evidence>
<dbReference type="SMART" id="SM00260">
    <property type="entry name" value="CheW"/>
    <property type="match status" value="1"/>
</dbReference>
<dbReference type="SMART" id="SM00387">
    <property type="entry name" value="HATPase_c"/>
    <property type="match status" value="1"/>
</dbReference>
<dbReference type="Gene3D" id="3.40.50.2300">
    <property type="match status" value="1"/>
</dbReference>
<evidence type="ECO:0000259" key="14">
    <source>
        <dbReference type="PROSITE" id="PS50851"/>
    </source>
</evidence>
<proteinExistence type="predicted"/>
<feature type="domain" description="Histidine kinase" evidence="12">
    <location>
        <begin position="718"/>
        <end position="930"/>
    </location>
</feature>
<dbReference type="SUPFAM" id="SSF55874">
    <property type="entry name" value="ATPase domain of HSP90 chaperone/DNA topoisomerase II/histidine kinase"/>
    <property type="match status" value="1"/>
</dbReference>
<dbReference type="PANTHER" id="PTHR43395">
    <property type="entry name" value="SENSOR HISTIDINE KINASE CHEA"/>
    <property type="match status" value="1"/>
</dbReference>
<comment type="catalytic activity">
    <reaction evidence="1">
        <text>ATP + protein L-histidine = ADP + protein N-phospho-L-histidine.</text>
        <dbReference type="EC" id="2.7.13.3"/>
    </reaction>
</comment>
<dbReference type="Pfam" id="PF01627">
    <property type="entry name" value="Hpt"/>
    <property type="match status" value="1"/>
</dbReference>
<dbReference type="InterPro" id="IPR036641">
    <property type="entry name" value="HPT_dom_sf"/>
</dbReference>
<protein>
    <recommendedName>
        <fullName evidence="3">Chemotaxis protein CheA</fullName>
        <ecNumber evidence="2">2.7.13.3</ecNumber>
    </recommendedName>
</protein>
<evidence type="ECO:0000256" key="9">
    <source>
        <dbReference type="PROSITE-ProRule" id="PRU00110"/>
    </source>
</evidence>
<dbReference type="InterPro" id="IPR004358">
    <property type="entry name" value="Sig_transdc_His_kin-like_C"/>
</dbReference>
<dbReference type="Pfam" id="PF00072">
    <property type="entry name" value="Response_reg"/>
    <property type="match status" value="1"/>
</dbReference>
<dbReference type="InterPro" id="IPR036890">
    <property type="entry name" value="HATPase_C_sf"/>
</dbReference>
<dbReference type="GO" id="GO:0000155">
    <property type="term" value="F:phosphorelay sensor kinase activity"/>
    <property type="evidence" value="ECO:0007669"/>
    <property type="project" value="InterPro"/>
</dbReference>
<dbReference type="InterPro" id="IPR051315">
    <property type="entry name" value="Bact_Chemotaxis_CheA"/>
</dbReference>
<evidence type="ECO:0000256" key="5">
    <source>
        <dbReference type="ARBA" id="ARBA00022679"/>
    </source>
</evidence>
<keyword evidence="7" id="KW-0902">Two-component regulatory system</keyword>
<evidence type="ECO:0000256" key="10">
    <source>
        <dbReference type="PROSITE-ProRule" id="PRU00169"/>
    </source>
</evidence>
<evidence type="ECO:0000256" key="7">
    <source>
        <dbReference type="ARBA" id="ARBA00023012"/>
    </source>
</evidence>
<dbReference type="Pfam" id="PF02518">
    <property type="entry name" value="HATPase_c"/>
    <property type="match status" value="1"/>
</dbReference>
<dbReference type="OrthoDB" id="9803176at2"/>
<dbReference type="InterPro" id="IPR005467">
    <property type="entry name" value="His_kinase_dom"/>
</dbReference>
<dbReference type="SMART" id="SM00073">
    <property type="entry name" value="HPT"/>
    <property type="match status" value="1"/>
</dbReference>
<evidence type="ECO:0000256" key="6">
    <source>
        <dbReference type="ARBA" id="ARBA00022777"/>
    </source>
</evidence>
<dbReference type="InterPro" id="IPR011006">
    <property type="entry name" value="CheY-like_superfamily"/>
</dbReference>
<dbReference type="InterPro" id="IPR001789">
    <property type="entry name" value="Sig_transdc_resp-reg_receiver"/>
</dbReference>
<feature type="domain" description="Response regulatory" evidence="13">
    <location>
        <begin position="1087"/>
        <end position="1203"/>
    </location>
</feature>
<evidence type="ECO:0000256" key="4">
    <source>
        <dbReference type="ARBA" id="ARBA00022553"/>
    </source>
</evidence>
<dbReference type="Gene3D" id="2.30.30.40">
    <property type="entry name" value="SH3 Domains"/>
    <property type="match status" value="1"/>
</dbReference>
<dbReference type="Gene3D" id="3.30.565.10">
    <property type="entry name" value="Histidine kinase-like ATPase, C-terminal domain"/>
    <property type="match status" value="1"/>
</dbReference>
<organism evidence="16 17">
    <name type="scientific">Crenothrix polyspora</name>
    <dbReference type="NCBI Taxonomy" id="360316"/>
    <lineage>
        <taxon>Bacteria</taxon>
        <taxon>Pseudomonadati</taxon>
        <taxon>Pseudomonadota</taxon>
        <taxon>Gammaproteobacteria</taxon>
        <taxon>Methylococcales</taxon>
        <taxon>Crenotrichaceae</taxon>
        <taxon>Crenothrix</taxon>
    </lineage>
</organism>
<reference evidence="17" key="1">
    <citation type="submission" date="2017-02" db="EMBL/GenBank/DDBJ databases">
        <authorList>
            <person name="Daims H."/>
        </authorList>
    </citation>
    <scope>NUCLEOTIDE SEQUENCE [LARGE SCALE GENOMIC DNA]</scope>
</reference>
<dbReference type="GO" id="GO:0005737">
    <property type="term" value="C:cytoplasm"/>
    <property type="evidence" value="ECO:0007669"/>
    <property type="project" value="InterPro"/>
</dbReference>
<keyword evidence="5 16" id="KW-0808">Transferase</keyword>
<dbReference type="GO" id="GO:0006935">
    <property type="term" value="P:chemotaxis"/>
    <property type="evidence" value="ECO:0007669"/>
    <property type="project" value="InterPro"/>
</dbReference>
<evidence type="ECO:0000256" key="3">
    <source>
        <dbReference type="ARBA" id="ARBA00021495"/>
    </source>
</evidence>
<dbReference type="PRINTS" id="PR00344">
    <property type="entry name" value="BCTRLSENSOR"/>
</dbReference>
<dbReference type="InterPro" id="IPR036061">
    <property type="entry name" value="CheW-like_dom_sf"/>
</dbReference>
<gene>
    <name evidence="16" type="primary">frzE</name>
    <name evidence="16" type="ORF">CRENPOLYSF1_550024</name>
</gene>
<evidence type="ECO:0000313" key="16">
    <source>
        <dbReference type="EMBL" id="SJM94547.1"/>
    </source>
</evidence>
<evidence type="ECO:0000256" key="8">
    <source>
        <dbReference type="ARBA" id="ARBA00035100"/>
    </source>
</evidence>
<dbReference type="FunFam" id="3.30.565.10:FF:000016">
    <property type="entry name" value="Chemotaxis protein CheA, putative"/>
    <property type="match status" value="1"/>
</dbReference>
<evidence type="ECO:0000256" key="2">
    <source>
        <dbReference type="ARBA" id="ARBA00012438"/>
    </source>
</evidence>
<dbReference type="PROSITE" id="PS50109">
    <property type="entry name" value="HIS_KIN"/>
    <property type="match status" value="1"/>
</dbReference>
<feature type="compositionally biased region" description="Polar residues" evidence="11">
    <location>
        <begin position="588"/>
        <end position="605"/>
    </location>
</feature>
<evidence type="ECO:0000256" key="1">
    <source>
        <dbReference type="ARBA" id="ARBA00000085"/>
    </source>
</evidence>
<accession>A0A1R4HEA9</accession>
<sequence length="1208" mass="134017">MLQHADNTETTRLKAHIDTIDQLANQASETNYFGLQDVCLLILEALNERLHNEIPAITTELDLCLQNFPVRVVEYLQNTANAAENIISLLKHPDLNIALIDDEFTLLEQTLTDDSTAQHSYTDLVTENNAYAAQHYPEIRTTANDTQTQYIEKHLSTLENYANEAAEKAQYGLQDVCLLIIDAVQTQQAEANPVELLTLLDSLPVLINHYNQDPDNATDALLAALNQPILNIALIDDEQNMLRTLLIETSTVPQALPANDNNPGLEAATHPTLPAASLELVELLVMQAHLIEKLLDEIIFNDDLSSHLESIDDELERYINVSKIAGFAGLAQLCEHVQHNTQYFHSHPDTFTPHQQQLLQTWIGHVKHYLATFTEEDAGLALITHLNDSQWPVALTPDIALKVLNHLRHTNLSAEQTALPKRTHLASDNDVSLTLPSDVNQELLGILLHELPIYTQEFSQAIHNLQQDGSAEDLNVAQRIAHTLKGSANTVGIGGIAVLTHHLEDILEAYAKAHKMPGSAAINVLIDAADCLEAMSEFLIGMSQQPPDGARQILQEILDWANQIDQSGLPDQEESTPRQPRPAAVEHTANTTATTGLGDESSSISQQTAMVRVPSEQIDTLLRMSGESLILNSQANERLRRLKAQLLAMDTQFITLQRLSDELEQLIDIQDLTGKTLSGIDQEFDSLEMDQYNELYTTSRRLVEAAFDAREMNLDARSELEHMSEVLEYQQRLVIDTQGAIMQTRLVPVASITSRLQRTLRQTCRLTGKNSELSLSGEQLMIDGDVLNAMIDPLMHILRNAVDHGLESEAERLAAGKPSVGLINLEFDREGNNILVRCRDDGRGLDFAAIRNTAEQRGVIQQDQDVSEEELKRFILRPNFSTRTESTQTSGRGVGMNAVHFQVVSLGGSLNLYSQHGKGLTIELRMPLPISRSHALLAMAGTYRVAITSKGLKQILYAVADDFSSVGGEQILHMEGIDYPVISLNRLLHVAENRKKNQRHSAVLLIEHDEKTSAVLLDSIADSLELVIKDFGHYLKKIPGYIGAAIMGDGAVAPVLDMPALLRLSAQSTSAYVEPAEIIDPRALLSKVLIVDDSLSQRRSLEQLLSDAGFAVHIARDGIEAIELLTEVTPDIILTDLEMPRMNGIELTAHLRTQAQIKNLPIIMITSRTTQKHHKLAEDAGVDFYLVKPVREDDLLSKIQYLLQKRNQ</sequence>
<dbReference type="Proteomes" id="UP000195667">
    <property type="component" value="Unassembled WGS sequence"/>
</dbReference>
<feature type="modified residue" description="Phosphohistidine" evidence="9">
    <location>
        <position position="482"/>
    </location>
</feature>
<dbReference type="Pfam" id="PF01584">
    <property type="entry name" value="CheW"/>
    <property type="match status" value="1"/>
</dbReference>
<feature type="domain" description="CheW-like" evidence="14">
    <location>
        <begin position="932"/>
        <end position="1067"/>
    </location>
</feature>
<feature type="domain" description="HPt" evidence="15">
    <location>
        <begin position="436"/>
        <end position="542"/>
    </location>
</feature>
<name>A0A1R4HEA9_9GAMM</name>
<dbReference type="PANTHER" id="PTHR43395:SF8">
    <property type="entry name" value="HISTIDINE KINASE"/>
    <property type="match status" value="1"/>
</dbReference>
<evidence type="ECO:0000259" key="12">
    <source>
        <dbReference type="PROSITE" id="PS50109"/>
    </source>
</evidence>
<dbReference type="CDD" id="cd17546">
    <property type="entry name" value="REC_hyHK_CKI1_RcsC-like"/>
    <property type="match status" value="1"/>
</dbReference>
<evidence type="ECO:0000259" key="13">
    <source>
        <dbReference type="PROSITE" id="PS50110"/>
    </source>
</evidence>
<dbReference type="PROSITE" id="PS50851">
    <property type="entry name" value="CHEW"/>
    <property type="match status" value="1"/>
</dbReference>
<evidence type="ECO:0000259" key="15">
    <source>
        <dbReference type="PROSITE" id="PS50894"/>
    </source>
</evidence>
<comment type="function">
    <text evidence="8">Involved in the transmission of sensory signals from the chemoreceptors to the flagellar motors. CheA is autophosphorylated; it can transfer its phosphate group to either CheB or CheY.</text>
</comment>
<feature type="modified residue" description="4-aspartylphosphate" evidence="10">
    <location>
        <position position="1136"/>
    </location>
</feature>
<dbReference type="CDD" id="cd00088">
    <property type="entry name" value="HPT"/>
    <property type="match status" value="1"/>
</dbReference>